<feature type="compositionally biased region" description="Basic and acidic residues" evidence="1">
    <location>
        <begin position="858"/>
        <end position="869"/>
    </location>
</feature>
<dbReference type="InterPro" id="IPR043519">
    <property type="entry name" value="NT_sf"/>
</dbReference>
<feature type="compositionally biased region" description="Basic and acidic residues" evidence="1">
    <location>
        <begin position="736"/>
        <end position="758"/>
    </location>
</feature>
<feature type="compositionally biased region" description="Polar residues" evidence="1">
    <location>
        <begin position="783"/>
        <end position="798"/>
    </location>
</feature>
<sequence length="1462" mass="157250">MITVRVDLASGRNVPPQDLRQFMESVERSVDRTFNTEQSLLNGDALLVDVVYTTDPAAAHLHLTVDNNRENLSAITPHSNTDIATNQIRHQLGLPTVPIDGNPTLTQDDLRQISDDIAASSTPTRLGNPSELRRFGTTELQPVERIEYQTAVQDSLREGDGFRIGADPRTHPYGQLINDGGPTVAGRGNNCLDCSLSALSSFFGNPQVSAPRWPDRVPNGTIDESTGEFNGLSRAERWLGGGLLSYYDGQRSVPDQFASMHSWVSQLGPGSAALVVNAWHAWNPETQQYEYNADGTARSGSTHATVIVYPHGAAGPVWWDPQSGEMTDHPPTHMANTSVDVWFTPIPADQGVNYDAGAVSNQGTGPAVPGTDLRPQPELSDRSDRARLVVQSATGPGPNVQPDGRNDEFGGQRRDRSSAQIPELAGTEDRRGLHTSAPHRTTTNSAPNLPTANSHQYPSHQRDHQPDRVPDNGTRRTEAAPRLPAHGQQTNTGIPANRDDLRSRDFMAGLAQGPGRDLAGNGNDRVLTATDDRSVDTRGNNPRSAAEGLPQQELPPLGNFIPIGPEGPNNAGTSGNAGTSPAVPGPSAQHHPPVHGSPDSVRLGVPSNTDAGGTNEGQGPRAGELRGQPSDRSRDGAPQPVATDDRTAVRRSDSDRATGAGTPGVPTDLTGTNRPDSGDSRRDPVPSPGRITDAATDGTSDATPSHDRQTQPPAPYEHPGNPSHLQQSDGLGRSPEPPERSVASERDVRVLDGPDREPMAAPPRDSGRDLAGSGENRVPAPESRTTAQNAQAPVTATDHSGGGAARTSDQMAGQDRNGTTGLSSPSAPIPEGRAGSPTPGSPSADPSQPSAAPAHSFEVPRRTLDDVRPFEQPGGLRPVEPEFQQAVESAVPRRPDGEPLVHPPVNHSWVDEINDGGPWADSGRGINCVDATRAGLSTFYGDPQAAAARMLETDEFGRPDWAGEIDGISNMEEWAGARYSHTGTGEDGLDEAMQRVADAGPGATAAVLVDWAPADPPEIDPDTGLPCDPGSHQLALINDNGRLLWVDFQTRTITDYFPFSDGVGDVWAITMDADRNPVVDPDQDYSDPVTETPEGQPKRPTGSETEDGGPENPDPASGDTSLPPLLSAEEYLTQPHVVEALRHADEQGTTTVVDGAEMPIGQAVRQLLPQHPELAALLQETDYLEKSLLARPKTLASLMNHPEAIPVLADAAHEVRDRGADEILADNESASGPEPTPLTAEQRTISEVLRTSTEDYLETDRRQPDFDVSRMEDREYRSQYLDRQYAQWQATQEALNDVVREVAEETNGQPGWRREPKDRVRAEDKIAGYQGNASRLTDLVGAKIVFDSVADIYRAAGLLAHDERIEIVDFDDRFNEPVGSGYRDLQMKVRMPNGHIAELRLHLSHIDEVADYEHALYEGRRDLKALAESEGRDPTPNESALKAALERRSVEMFQMALERGLQ</sequence>
<dbReference type="Proteomes" id="UP000468928">
    <property type="component" value="Unassembled WGS sequence"/>
</dbReference>
<dbReference type="Pfam" id="PF04607">
    <property type="entry name" value="RelA_SpoT"/>
    <property type="match status" value="1"/>
</dbReference>
<protein>
    <recommendedName>
        <fullName evidence="2">RelA/SpoT domain-containing protein</fullName>
    </recommendedName>
</protein>
<feature type="region of interest" description="Disordered" evidence="1">
    <location>
        <begin position="1075"/>
        <end position="1124"/>
    </location>
</feature>
<feature type="compositionally biased region" description="Basic and acidic residues" evidence="1">
    <location>
        <begin position="404"/>
        <end position="417"/>
    </location>
</feature>
<feature type="compositionally biased region" description="Polar residues" evidence="1">
    <location>
        <begin position="570"/>
        <end position="579"/>
    </location>
</feature>
<evidence type="ECO:0000313" key="3">
    <source>
        <dbReference type="EMBL" id="NEW48229.1"/>
    </source>
</evidence>
<organism evidence="3 4">
    <name type="scientific">Nocardia cyriacigeorgica</name>
    <dbReference type="NCBI Taxonomy" id="135487"/>
    <lineage>
        <taxon>Bacteria</taxon>
        <taxon>Bacillati</taxon>
        <taxon>Actinomycetota</taxon>
        <taxon>Actinomycetes</taxon>
        <taxon>Mycobacteriales</taxon>
        <taxon>Nocardiaceae</taxon>
        <taxon>Nocardia</taxon>
    </lineage>
</organism>
<dbReference type="GO" id="GO:0015969">
    <property type="term" value="P:guanosine tetraphosphate metabolic process"/>
    <property type="evidence" value="ECO:0007669"/>
    <property type="project" value="InterPro"/>
</dbReference>
<feature type="compositionally biased region" description="Basic and acidic residues" evidence="1">
    <location>
        <begin position="460"/>
        <end position="479"/>
    </location>
</feature>
<feature type="compositionally biased region" description="Polar residues" evidence="1">
    <location>
        <begin position="438"/>
        <end position="459"/>
    </location>
</feature>
<feature type="compositionally biased region" description="Low complexity" evidence="1">
    <location>
        <begin position="692"/>
        <end position="703"/>
    </location>
</feature>
<evidence type="ECO:0000256" key="1">
    <source>
        <dbReference type="SAM" id="MobiDB-lite"/>
    </source>
</evidence>
<dbReference type="InterPro" id="IPR007685">
    <property type="entry name" value="RelA_SpoT"/>
</dbReference>
<dbReference type="SMART" id="SM00954">
    <property type="entry name" value="RelA_SpoT"/>
    <property type="match status" value="1"/>
</dbReference>
<feature type="compositionally biased region" description="Basic and acidic residues" evidence="1">
    <location>
        <begin position="643"/>
        <end position="656"/>
    </location>
</feature>
<feature type="compositionally biased region" description="Low complexity" evidence="1">
    <location>
        <begin position="841"/>
        <end position="856"/>
    </location>
</feature>
<comment type="caution">
    <text evidence="3">The sequence shown here is derived from an EMBL/GenBank/DDBJ whole genome shotgun (WGS) entry which is preliminary data.</text>
</comment>
<gene>
    <name evidence="3" type="ORF">GV789_27955</name>
</gene>
<name>A0A6P1DFE3_9NOCA</name>
<evidence type="ECO:0000313" key="4">
    <source>
        <dbReference type="Proteomes" id="UP000468928"/>
    </source>
</evidence>
<proteinExistence type="predicted"/>
<dbReference type="Gene3D" id="3.30.460.10">
    <property type="entry name" value="Beta Polymerase, domain 2"/>
    <property type="match status" value="1"/>
</dbReference>
<reference evidence="3 4" key="1">
    <citation type="submission" date="2020-01" db="EMBL/GenBank/DDBJ databases">
        <title>Genetics and antimicrobial susceptibilities of Nocardia species isolated from the soil; a comparison with species isolated from humans.</title>
        <authorList>
            <person name="Carrasco G."/>
            <person name="Monzon S."/>
            <person name="Sansegundo M."/>
            <person name="Garcia E."/>
            <person name="Garrido N."/>
            <person name="Medina M.J."/>
            <person name="Villalon P."/>
            <person name="Ramirez-Arocha A.C."/>
            <person name="Jimenez P."/>
            <person name="Cuesta I."/>
            <person name="Valdezate S."/>
        </authorList>
    </citation>
    <scope>NUCLEOTIDE SEQUENCE [LARGE SCALE GENOMIC DNA]</scope>
    <source>
        <strain evidence="3 4">CNM20110639</strain>
    </source>
</reference>
<feature type="region of interest" description="Disordered" evidence="1">
    <location>
        <begin position="353"/>
        <end position="881"/>
    </location>
</feature>
<dbReference type="SUPFAM" id="SSF81301">
    <property type="entry name" value="Nucleotidyltransferase"/>
    <property type="match status" value="1"/>
</dbReference>
<feature type="domain" description="RelA/SpoT" evidence="2">
    <location>
        <begin position="1318"/>
        <end position="1421"/>
    </location>
</feature>
<feature type="compositionally biased region" description="Polar residues" evidence="1">
    <location>
        <begin position="807"/>
        <end position="826"/>
    </location>
</feature>
<accession>A0A6P1DFE3</accession>
<dbReference type="EMBL" id="JAAGUZ010000136">
    <property type="protein sequence ID" value="NEW48229.1"/>
    <property type="molecule type" value="Genomic_DNA"/>
</dbReference>
<dbReference type="Pfam" id="PF15644">
    <property type="entry name" value="Gln_amidase"/>
    <property type="match status" value="2"/>
</dbReference>
<dbReference type="InterPro" id="IPR028908">
    <property type="entry name" value="Tox-PL_dom"/>
</dbReference>
<evidence type="ECO:0000259" key="2">
    <source>
        <dbReference type="SMART" id="SM00954"/>
    </source>
</evidence>